<accession>A0A7T8HHD8</accession>
<name>A0A7T8HHD8_CALRO</name>
<protein>
    <submittedName>
        <fullName evidence="1">Uncharacterized protein</fullName>
    </submittedName>
</protein>
<dbReference type="Proteomes" id="UP000595437">
    <property type="component" value="Chromosome 7"/>
</dbReference>
<dbReference type="AlphaFoldDB" id="A0A7T8HHD8"/>
<proteinExistence type="predicted"/>
<sequence length="54" mass="6133">MNHNCKSRTALPTPEHTEDLDDLFASVAYKVPKAFEYCLSLVWTLFPLKSTFVG</sequence>
<keyword evidence="2" id="KW-1185">Reference proteome</keyword>
<evidence type="ECO:0000313" key="1">
    <source>
        <dbReference type="EMBL" id="QQP50046.1"/>
    </source>
</evidence>
<gene>
    <name evidence="1" type="ORF">FKW44_010916</name>
</gene>
<evidence type="ECO:0000313" key="2">
    <source>
        <dbReference type="Proteomes" id="UP000595437"/>
    </source>
</evidence>
<dbReference type="EMBL" id="CP045896">
    <property type="protein sequence ID" value="QQP50046.1"/>
    <property type="molecule type" value="Genomic_DNA"/>
</dbReference>
<reference evidence="2" key="1">
    <citation type="submission" date="2021-01" db="EMBL/GenBank/DDBJ databases">
        <title>Caligus Genome Assembly.</title>
        <authorList>
            <person name="Gallardo-Escarate C."/>
        </authorList>
    </citation>
    <scope>NUCLEOTIDE SEQUENCE [LARGE SCALE GENOMIC DNA]</scope>
</reference>
<organism evidence="1 2">
    <name type="scientific">Caligus rogercresseyi</name>
    <name type="common">Sea louse</name>
    <dbReference type="NCBI Taxonomy" id="217165"/>
    <lineage>
        <taxon>Eukaryota</taxon>
        <taxon>Metazoa</taxon>
        <taxon>Ecdysozoa</taxon>
        <taxon>Arthropoda</taxon>
        <taxon>Crustacea</taxon>
        <taxon>Multicrustacea</taxon>
        <taxon>Hexanauplia</taxon>
        <taxon>Copepoda</taxon>
        <taxon>Siphonostomatoida</taxon>
        <taxon>Caligidae</taxon>
        <taxon>Caligus</taxon>
    </lineage>
</organism>